<protein>
    <recommendedName>
        <fullName evidence="5">Lipoprotein</fullName>
    </recommendedName>
</protein>
<name>A0ABT5EGJ5_9BACT</name>
<dbReference type="EMBL" id="JAQNDO010000001">
    <property type="protein sequence ID" value="MDC0740938.1"/>
    <property type="molecule type" value="Genomic_DNA"/>
</dbReference>
<reference evidence="3 4" key="1">
    <citation type="submission" date="2022-11" db="EMBL/GenBank/DDBJ databases">
        <title>Minimal conservation of predation-associated metabolite biosynthetic gene clusters underscores biosynthetic potential of Myxococcota including descriptions for ten novel species: Archangium lansinium sp. nov., Myxococcus landrumus sp. nov., Nannocystis bai.</title>
        <authorList>
            <person name="Ahearne A."/>
            <person name="Stevens C."/>
            <person name="Dowd S."/>
        </authorList>
    </citation>
    <scope>NUCLEOTIDE SEQUENCE [LARGE SCALE GENOMIC DNA]</scope>
    <source>
        <strain evidence="3 4">RJM3</strain>
    </source>
</reference>
<gene>
    <name evidence="3" type="ORF">POL67_06240</name>
</gene>
<accession>A0ABT5EGJ5</accession>
<keyword evidence="4" id="KW-1185">Reference proteome</keyword>
<dbReference type="RefSeq" id="WP_271916150.1">
    <property type="nucleotide sequence ID" value="NZ_JAQNDO010000001.1"/>
</dbReference>
<evidence type="ECO:0000256" key="2">
    <source>
        <dbReference type="SAM" id="SignalP"/>
    </source>
</evidence>
<dbReference type="Proteomes" id="UP001221411">
    <property type="component" value="Unassembled WGS sequence"/>
</dbReference>
<comment type="caution">
    <text evidence="3">The sequence shown here is derived from an EMBL/GenBank/DDBJ whole genome shotgun (WGS) entry which is preliminary data.</text>
</comment>
<evidence type="ECO:0000256" key="1">
    <source>
        <dbReference type="SAM" id="MobiDB-lite"/>
    </source>
</evidence>
<evidence type="ECO:0000313" key="4">
    <source>
        <dbReference type="Proteomes" id="UP001221411"/>
    </source>
</evidence>
<dbReference type="PROSITE" id="PS51257">
    <property type="entry name" value="PROKAR_LIPOPROTEIN"/>
    <property type="match status" value="1"/>
</dbReference>
<organism evidence="3 4">
    <name type="scientific">Polyangium mundeleinium</name>
    <dbReference type="NCBI Taxonomy" id="2995306"/>
    <lineage>
        <taxon>Bacteria</taxon>
        <taxon>Pseudomonadati</taxon>
        <taxon>Myxococcota</taxon>
        <taxon>Polyangia</taxon>
        <taxon>Polyangiales</taxon>
        <taxon>Polyangiaceae</taxon>
        <taxon>Polyangium</taxon>
    </lineage>
</organism>
<sequence length="373" mass="38443">MRRRATRIALSLLLPTLAVSGASGCYVTDIIIERPFEDAGADAGEADAGNGGDSPDASEEDAGPSCSGDCAPINHPDFDLPMLFWFGAPNQIPECPNRAPVRHDLLHADLLILADDCEPCTCKPSTGSCGLPETVTAHAGLCYSGAVGTSFDPPPDWDGSCTAANSIPAQAQCPPGSGIPCVQSLMIGALTKLDEKCEPDLPQVPKVKNFSGVSWGLAAISCQGYTNPPLAGCEDPGEICVPAADPEAGFRQCIRARGDVACPGESYTKKFVFYEGYDDQRTCMACTCGAPADGVCTAFVSVFKDGACTDPVVPGVAASSDDPACVDLTPKGQPLGSKSISGVTYHSGTCQAGGGELEGTVVPVRPITFCCQP</sequence>
<proteinExistence type="predicted"/>
<evidence type="ECO:0000313" key="3">
    <source>
        <dbReference type="EMBL" id="MDC0740938.1"/>
    </source>
</evidence>
<feature type="chain" id="PRO_5046193083" description="Lipoprotein" evidence="2">
    <location>
        <begin position="22"/>
        <end position="373"/>
    </location>
</feature>
<evidence type="ECO:0008006" key="5">
    <source>
        <dbReference type="Google" id="ProtNLM"/>
    </source>
</evidence>
<feature type="signal peptide" evidence="2">
    <location>
        <begin position="1"/>
        <end position="21"/>
    </location>
</feature>
<keyword evidence="2" id="KW-0732">Signal</keyword>
<feature type="region of interest" description="Disordered" evidence="1">
    <location>
        <begin position="41"/>
        <end position="66"/>
    </location>
</feature>